<dbReference type="SUPFAM" id="SSF52540">
    <property type="entry name" value="P-loop containing nucleoside triphosphate hydrolases"/>
    <property type="match status" value="1"/>
</dbReference>
<keyword evidence="3 8" id="KW-1003">Cell membrane</keyword>
<dbReference type="PROSITE" id="PS50893">
    <property type="entry name" value="ABC_TRANSPORTER_2"/>
    <property type="match status" value="1"/>
</dbReference>
<dbReference type="SUPFAM" id="SSF50331">
    <property type="entry name" value="MOP-like"/>
    <property type="match status" value="1"/>
</dbReference>
<comment type="similarity">
    <text evidence="8">Belongs to the ABC transporter superfamily. Spermidine/putrescine importer (TC 3.A.1.11.1) family.</text>
</comment>
<dbReference type="KEGG" id="glj:GKIL_2742"/>
<evidence type="ECO:0000256" key="3">
    <source>
        <dbReference type="ARBA" id="ARBA00022475"/>
    </source>
</evidence>
<name>U5QJE4_GLOK1</name>
<evidence type="ECO:0000256" key="5">
    <source>
        <dbReference type="ARBA" id="ARBA00022840"/>
    </source>
</evidence>
<evidence type="ECO:0000256" key="7">
    <source>
        <dbReference type="ARBA" id="ARBA00023136"/>
    </source>
</evidence>
<dbReference type="PANTHER" id="PTHR42781">
    <property type="entry name" value="SPERMIDINE/PUTRESCINE IMPORT ATP-BINDING PROTEIN POTA"/>
    <property type="match status" value="1"/>
</dbReference>
<dbReference type="EC" id="7.6.2.11" evidence="8"/>
<comment type="catalytic activity">
    <reaction evidence="8">
        <text>ATP + H2O + polyamine-[polyamine-binding protein]Side 1 = ADP + phosphate + polyamineSide 2 + [polyamine-binding protein]Side 1.</text>
        <dbReference type="EC" id="7.6.2.11"/>
    </reaction>
</comment>
<comment type="subcellular location">
    <subcellularLocation>
        <location evidence="1">Cell inner membrane</location>
        <topology evidence="1">Peripheral membrane protein</topology>
    </subcellularLocation>
</comment>
<accession>U5QJE4</accession>
<evidence type="ECO:0000313" key="11">
    <source>
        <dbReference type="Proteomes" id="UP000017396"/>
    </source>
</evidence>
<evidence type="ECO:0000313" key="10">
    <source>
        <dbReference type="EMBL" id="AGY58988.1"/>
    </source>
</evidence>
<keyword evidence="4 8" id="KW-0547">Nucleotide-binding</keyword>
<dbReference type="RefSeq" id="WP_023174197.1">
    <property type="nucleotide sequence ID" value="NC_022600.1"/>
</dbReference>
<dbReference type="eggNOG" id="COG3842">
    <property type="taxonomic scope" value="Bacteria"/>
</dbReference>
<dbReference type="Proteomes" id="UP000017396">
    <property type="component" value="Chromosome"/>
</dbReference>
<dbReference type="InterPro" id="IPR013611">
    <property type="entry name" value="Transp-assoc_OB_typ2"/>
</dbReference>
<dbReference type="EMBL" id="CP003587">
    <property type="protein sequence ID" value="AGY58988.1"/>
    <property type="molecule type" value="Genomic_DNA"/>
</dbReference>
<dbReference type="InterPro" id="IPR005893">
    <property type="entry name" value="PotA-like"/>
</dbReference>
<gene>
    <name evidence="8 10" type="primary">potA</name>
    <name evidence="10" type="ORF">GKIL_2742</name>
</gene>
<evidence type="ECO:0000256" key="4">
    <source>
        <dbReference type="ARBA" id="ARBA00022741"/>
    </source>
</evidence>
<sequence>MNVVELDRIVKSFCDPAGNRLRAVDGVSLSVQAGEFFSFLGASGCGKTTLLRLIAGFEAPDSGTIAILGEPMAGVPPYRRPVNTVFQSYALFPHLNVYQNIAFGLEMERLDRREVRSRVEQTLELVRLEKLASRRPDQLSGGQKQRVALARALAKRPAVLLLDEPLSALDLQLRRQLRTELKALQRQTGITFIFVTHDQDEALSLSDRIAVICQGQIAQVGRAGEIYERPTSRFVAEFVGETNWLAGTVKSEEAAGGVAIFVPALNRRLRGVATVPLAPGAPVAVSIRPEKLQLLPVDASPSAGNWFSGTLLEASYSGAQTLQRVALEGGLQLRVLLQNRADTGNLSPGTSCRLAVDWRDTVVLPDSAP</sequence>
<dbReference type="Gene3D" id="3.40.50.300">
    <property type="entry name" value="P-loop containing nucleotide triphosphate hydrolases"/>
    <property type="match status" value="1"/>
</dbReference>
<dbReference type="GO" id="GO:0016887">
    <property type="term" value="F:ATP hydrolysis activity"/>
    <property type="evidence" value="ECO:0007669"/>
    <property type="project" value="InterPro"/>
</dbReference>
<dbReference type="InterPro" id="IPR003439">
    <property type="entry name" value="ABC_transporter-like_ATP-bd"/>
</dbReference>
<organism evidence="10 11">
    <name type="scientific">Gloeobacter kilaueensis (strain ATCC BAA-2537 / CCAP 1431/1 / ULC 316 / JS1)</name>
    <dbReference type="NCBI Taxonomy" id="1183438"/>
    <lineage>
        <taxon>Bacteria</taxon>
        <taxon>Bacillati</taxon>
        <taxon>Cyanobacteriota</taxon>
        <taxon>Cyanophyceae</taxon>
        <taxon>Gloeobacterales</taxon>
        <taxon>Gloeobacteraceae</taxon>
        <taxon>Gloeobacter</taxon>
    </lineage>
</organism>
<dbReference type="Gene3D" id="2.40.50.100">
    <property type="match status" value="1"/>
</dbReference>
<dbReference type="SMART" id="SM00382">
    <property type="entry name" value="AAA"/>
    <property type="match status" value="1"/>
</dbReference>
<dbReference type="Pfam" id="PF00005">
    <property type="entry name" value="ABC_tran"/>
    <property type="match status" value="1"/>
</dbReference>
<comment type="subunit">
    <text evidence="8">The complex is composed of two ATP-binding proteins (PotA), two transmembrane proteins (PotB and PotC) and a solute-binding protein (PotD).</text>
</comment>
<dbReference type="InterPro" id="IPR050093">
    <property type="entry name" value="ABC_SmlMolc_Importer"/>
</dbReference>
<reference evidence="10 11" key="1">
    <citation type="journal article" date="2013" name="PLoS ONE">
        <title>Cultivation and Complete Genome Sequencing of Gloeobacter kilaueensis sp. nov., from a Lava Cave in Kilauea Caldera, Hawai'i.</title>
        <authorList>
            <person name="Saw J.H."/>
            <person name="Schatz M."/>
            <person name="Brown M.V."/>
            <person name="Kunkel D.D."/>
            <person name="Foster J.S."/>
            <person name="Shick H."/>
            <person name="Christensen S."/>
            <person name="Hou S."/>
            <person name="Wan X."/>
            <person name="Donachie S.P."/>
        </authorList>
    </citation>
    <scope>NUCLEOTIDE SEQUENCE [LARGE SCALE GENOMIC DNA]</scope>
    <source>
        <strain evidence="11">JS</strain>
    </source>
</reference>
<dbReference type="InterPro" id="IPR003593">
    <property type="entry name" value="AAA+_ATPase"/>
</dbReference>
<dbReference type="PROSITE" id="PS00211">
    <property type="entry name" value="ABC_TRANSPORTER_1"/>
    <property type="match status" value="1"/>
</dbReference>
<dbReference type="PATRIC" id="fig|1183438.3.peg.2700"/>
<keyword evidence="5 8" id="KW-0067">ATP-binding</keyword>
<keyword evidence="11" id="KW-1185">Reference proteome</keyword>
<dbReference type="GO" id="GO:0005524">
    <property type="term" value="F:ATP binding"/>
    <property type="evidence" value="ECO:0007669"/>
    <property type="project" value="UniProtKB-KW"/>
</dbReference>
<dbReference type="STRING" id="1183438.GKIL_2742"/>
<keyword evidence="7 8" id="KW-0472">Membrane</keyword>
<dbReference type="InterPro" id="IPR027417">
    <property type="entry name" value="P-loop_NTPase"/>
</dbReference>
<dbReference type="FunFam" id="3.40.50.300:FF:000133">
    <property type="entry name" value="Spermidine/putrescine import ATP-binding protein PotA"/>
    <property type="match status" value="1"/>
</dbReference>
<evidence type="ECO:0000259" key="9">
    <source>
        <dbReference type="PROSITE" id="PS50893"/>
    </source>
</evidence>
<proteinExistence type="inferred from homology"/>
<dbReference type="InterPro" id="IPR017871">
    <property type="entry name" value="ABC_transporter-like_CS"/>
</dbReference>
<evidence type="ECO:0000256" key="1">
    <source>
        <dbReference type="ARBA" id="ARBA00004417"/>
    </source>
</evidence>
<protein>
    <recommendedName>
        <fullName evidence="8">Spermidine/putrescine import ATP-binding protein PotA</fullName>
        <ecNumber evidence="8">7.6.2.11</ecNumber>
    </recommendedName>
</protein>
<dbReference type="InterPro" id="IPR008995">
    <property type="entry name" value="Mo/tungstate-bd_C_term_dom"/>
</dbReference>
<dbReference type="NCBIfam" id="TIGR01187">
    <property type="entry name" value="potA"/>
    <property type="match status" value="1"/>
</dbReference>
<keyword evidence="10" id="KW-0378">Hydrolase</keyword>
<feature type="domain" description="ABC transporter" evidence="9">
    <location>
        <begin position="4"/>
        <end position="239"/>
    </location>
</feature>
<dbReference type="PANTHER" id="PTHR42781:SF4">
    <property type="entry name" value="SPERMIDINE_PUTRESCINE IMPORT ATP-BINDING PROTEIN POTA"/>
    <property type="match status" value="1"/>
</dbReference>
<dbReference type="GO" id="GO:0043190">
    <property type="term" value="C:ATP-binding cassette (ABC) transporter complex"/>
    <property type="evidence" value="ECO:0007669"/>
    <property type="project" value="InterPro"/>
</dbReference>
<comment type="function">
    <text evidence="8">Part of the ABC transporter complex PotABCD involved in spermidine/putrescine import. Responsible for energy coupling to the transport system.</text>
</comment>
<evidence type="ECO:0000256" key="2">
    <source>
        <dbReference type="ARBA" id="ARBA00022448"/>
    </source>
</evidence>
<dbReference type="OrthoDB" id="508245at2"/>
<dbReference type="GO" id="GO:0015417">
    <property type="term" value="F:ABC-type polyamine transporter activity"/>
    <property type="evidence" value="ECO:0007669"/>
    <property type="project" value="UniProtKB-EC"/>
</dbReference>
<evidence type="ECO:0000256" key="8">
    <source>
        <dbReference type="RuleBase" id="RU364083"/>
    </source>
</evidence>
<dbReference type="AlphaFoldDB" id="U5QJE4"/>
<dbReference type="HOGENOM" id="CLU_000604_1_1_3"/>
<keyword evidence="2 8" id="KW-0813">Transport</keyword>
<dbReference type="Pfam" id="PF08402">
    <property type="entry name" value="TOBE_2"/>
    <property type="match status" value="1"/>
</dbReference>
<evidence type="ECO:0000256" key="6">
    <source>
        <dbReference type="ARBA" id="ARBA00022967"/>
    </source>
</evidence>
<keyword evidence="6 8" id="KW-1278">Translocase</keyword>